<dbReference type="EC" id="6.3.2.6" evidence="8"/>
<comment type="catalytic activity">
    <reaction evidence="7 8">
        <text>5-amino-1-(5-phospho-D-ribosyl)imidazole-4-carboxylate + L-aspartate + ATP = (2S)-2-[5-amino-1-(5-phospho-beta-D-ribosyl)imidazole-4-carboxamido]succinate + ADP + phosphate + 2 H(+)</text>
        <dbReference type="Rhea" id="RHEA:22628"/>
        <dbReference type="ChEBI" id="CHEBI:15378"/>
        <dbReference type="ChEBI" id="CHEBI:29991"/>
        <dbReference type="ChEBI" id="CHEBI:30616"/>
        <dbReference type="ChEBI" id="CHEBI:43474"/>
        <dbReference type="ChEBI" id="CHEBI:58443"/>
        <dbReference type="ChEBI" id="CHEBI:77657"/>
        <dbReference type="ChEBI" id="CHEBI:456216"/>
        <dbReference type="EC" id="6.3.2.6"/>
    </reaction>
</comment>
<dbReference type="Proteomes" id="UP001272242">
    <property type="component" value="Unassembled WGS sequence"/>
</dbReference>
<evidence type="ECO:0000256" key="8">
    <source>
        <dbReference type="HAMAP-Rule" id="MF_00137"/>
    </source>
</evidence>
<evidence type="ECO:0000256" key="5">
    <source>
        <dbReference type="ARBA" id="ARBA00022755"/>
    </source>
</evidence>
<reference evidence="11" key="1">
    <citation type="journal article" date="2023" name="Mar. Drugs">
        <title>Gemmata algarum, a Novel Planctomycete Isolated from an Algal Mat, Displays Antimicrobial Activity.</title>
        <authorList>
            <person name="Kumar G."/>
            <person name="Kallscheuer N."/>
            <person name="Kashif M."/>
            <person name="Ahamad S."/>
            <person name="Jagadeeshwari U."/>
            <person name="Pannikurungottu S."/>
            <person name="Haufschild T."/>
            <person name="Kabuu M."/>
            <person name="Sasikala C."/>
            <person name="Jogler C."/>
            <person name="Ramana C."/>
        </authorList>
    </citation>
    <scope>NUCLEOTIDE SEQUENCE [LARGE SCALE GENOMIC DNA]</scope>
    <source>
        <strain evidence="11">JC673</strain>
    </source>
</reference>
<keyword evidence="5 8" id="KW-0658">Purine biosynthesis</keyword>
<dbReference type="InterPro" id="IPR028923">
    <property type="entry name" value="SAICAR_synt/ADE2_N"/>
</dbReference>
<proteinExistence type="inferred from homology"/>
<dbReference type="EMBL" id="JAXBLV010000178">
    <property type="protein sequence ID" value="MDY3560499.1"/>
    <property type="molecule type" value="Genomic_DNA"/>
</dbReference>
<sequence length="290" mass="32312">MSADPLLQSQVPGHTPRRGKVRDVYDLGDTLVIVATDRISAFDWVLPTPIPGKGQILTQMTLFWFKWLNIPNHLISANLSDLPPAFQREELEGRVMLVKKATVVPVECVARGYLLGSVWKEYQRHSTVCGLALPKGLRLAGKLPEPLFTPATKAEDGAHDENITFEVMSKAAGAETAAELKAKTLDVYRRAAAHAESRGIILADTKLEWGRLPNGELILIDEVLTPDSSRFWPKDRYREGESPSSFDKQFVRDWLEASDWDKASPPPVLPEGVVNSTLDKYREALDRLTS</sequence>
<keyword evidence="3 8" id="KW-0436">Ligase</keyword>
<organism evidence="10 11">
    <name type="scientific">Gemmata algarum</name>
    <dbReference type="NCBI Taxonomy" id="2975278"/>
    <lineage>
        <taxon>Bacteria</taxon>
        <taxon>Pseudomonadati</taxon>
        <taxon>Planctomycetota</taxon>
        <taxon>Planctomycetia</taxon>
        <taxon>Gemmatales</taxon>
        <taxon>Gemmataceae</taxon>
        <taxon>Gemmata</taxon>
    </lineage>
</organism>
<comment type="pathway">
    <text evidence="1 8">Purine metabolism; IMP biosynthesis via de novo pathway; 5-amino-1-(5-phospho-D-ribosyl)imidazole-4-carboxamide from 5-amino-1-(5-phospho-D-ribosyl)imidazole-4-carboxylate: step 1/2.</text>
</comment>
<dbReference type="PANTHER" id="PTHR43700:SF1">
    <property type="entry name" value="PHOSPHORIBOSYLAMINOIMIDAZOLE-SUCCINOCARBOXAMIDE SYNTHASE"/>
    <property type="match status" value="1"/>
</dbReference>
<dbReference type="GO" id="GO:0004639">
    <property type="term" value="F:phosphoribosylaminoimidazolesuccinocarboxamide synthase activity"/>
    <property type="evidence" value="ECO:0007669"/>
    <property type="project" value="UniProtKB-EC"/>
</dbReference>
<dbReference type="HAMAP" id="MF_00137">
    <property type="entry name" value="SAICAR_synth"/>
    <property type="match status" value="1"/>
</dbReference>
<keyword evidence="6 8" id="KW-0067">ATP-binding</keyword>
<keyword evidence="4 8" id="KW-0547">Nucleotide-binding</keyword>
<evidence type="ECO:0000256" key="6">
    <source>
        <dbReference type="ARBA" id="ARBA00022840"/>
    </source>
</evidence>
<dbReference type="CDD" id="cd01414">
    <property type="entry name" value="SAICAR_synt_Sc"/>
    <property type="match status" value="1"/>
</dbReference>
<keyword evidence="11" id="KW-1185">Reference proteome</keyword>
<accession>A0ABU5EZ35</accession>
<gene>
    <name evidence="8" type="primary">purC</name>
    <name evidence="10" type="ORF">R5W23_001734</name>
</gene>
<dbReference type="SUPFAM" id="SSF56104">
    <property type="entry name" value="SAICAR synthase-like"/>
    <property type="match status" value="1"/>
</dbReference>
<evidence type="ECO:0000313" key="11">
    <source>
        <dbReference type="Proteomes" id="UP001272242"/>
    </source>
</evidence>
<name>A0ABU5EZ35_9BACT</name>
<dbReference type="Pfam" id="PF01259">
    <property type="entry name" value="SAICAR_synt"/>
    <property type="match status" value="1"/>
</dbReference>
<evidence type="ECO:0000313" key="10">
    <source>
        <dbReference type="EMBL" id="MDY3560499.1"/>
    </source>
</evidence>
<evidence type="ECO:0000259" key="9">
    <source>
        <dbReference type="Pfam" id="PF01259"/>
    </source>
</evidence>
<dbReference type="PANTHER" id="PTHR43700">
    <property type="entry name" value="PHOSPHORIBOSYLAMINOIMIDAZOLE-SUCCINOCARBOXAMIDE SYNTHASE"/>
    <property type="match status" value="1"/>
</dbReference>
<comment type="similarity">
    <text evidence="2 8">Belongs to the SAICAR synthetase family.</text>
</comment>
<dbReference type="InterPro" id="IPR001636">
    <property type="entry name" value="SAICAR_synth"/>
</dbReference>
<dbReference type="RefSeq" id="WP_320687056.1">
    <property type="nucleotide sequence ID" value="NZ_JAXBLV010000178.1"/>
</dbReference>
<dbReference type="NCBIfam" id="NF010568">
    <property type="entry name" value="PRK13961.1"/>
    <property type="match status" value="1"/>
</dbReference>
<dbReference type="Gene3D" id="3.30.200.20">
    <property type="entry name" value="Phosphorylase Kinase, domain 1"/>
    <property type="match status" value="1"/>
</dbReference>
<evidence type="ECO:0000256" key="2">
    <source>
        <dbReference type="ARBA" id="ARBA00010190"/>
    </source>
</evidence>
<dbReference type="NCBIfam" id="TIGR00081">
    <property type="entry name" value="purC"/>
    <property type="match status" value="1"/>
</dbReference>
<protein>
    <recommendedName>
        <fullName evidence="8">Phosphoribosylaminoimidazole-succinocarboxamide synthase</fullName>
        <ecNumber evidence="8">6.3.2.6</ecNumber>
    </recommendedName>
    <alternativeName>
        <fullName evidence="8">SAICAR synthetase</fullName>
    </alternativeName>
</protein>
<evidence type="ECO:0000256" key="4">
    <source>
        <dbReference type="ARBA" id="ARBA00022741"/>
    </source>
</evidence>
<evidence type="ECO:0000256" key="1">
    <source>
        <dbReference type="ARBA" id="ARBA00004672"/>
    </source>
</evidence>
<evidence type="ECO:0000256" key="7">
    <source>
        <dbReference type="ARBA" id="ARBA00048475"/>
    </source>
</evidence>
<dbReference type="Gene3D" id="3.30.470.20">
    <property type="entry name" value="ATP-grasp fold, B domain"/>
    <property type="match status" value="1"/>
</dbReference>
<evidence type="ECO:0000256" key="3">
    <source>
        <dbReference type="ARBA" id="ARBA00022598"/>
    </source>
</evidence>
<feature type="domain" description="SAICAR synthetase/ADE2 N-terminal" evidence="9">
    <location>
        <begin position="18"/>
        <end position="265"/>
    </location>
</feature>
<comment type="caution">
    <text evidence="10">The sequence shown here is derived from an EMBL/GenBank/DDBJ whole genome shotgun (WGS) entry which is preliminary data.</text>
</comment>